<reference evidence="1" key="1">
    <citation type="submission" date="2021-06" db="EMBL/GenBank/DDBJ databases">
        <authorList>
            <person name="Kallberg Y."/>
            <person name="Tangrot J."/>
            <person name="Rosling A."/>
        </authorList>
    </citation>
    <scope>NUCLEOTIDE SEQUENCE</scope>
    <source>
        <strain evidence="1">CL356</strain>
    </source>
</reference>
<comment type="caution">
    <text evidence="1">The sequence shown here is derived from an EMBL/GenBank/DDBJ whole genome shotgun (WGS) entry which is preliminary data.</text>
</comment>
<dbReference type="Proteomes" id="UP000789525">
    <property type="component" value="Unassembled WGS sequence"/>
</dbReference>
<protein>
    <submittedName>
        <fullName evidence="1">12119_t:CDS:1</fullName>
    </submittedName>
</protein>
<keyword evidence="2" id="KW-1185">Reference proteome</keyword>
<name>A0ACA9JWU6_9GLOM</name>
<organism evidence="1 2">
    <name type="scientific">Acaulospora colombiana</name>
    <dbReference type="NCBI Taxonomy" id="27376"/>
    <lineage>
        <taxon>Eukaryota</taxon>
        <taxon>Fungi</taxon>
        <taxon>Fungi incertae sedis</taxon>
        <taxon>Mucoromycota</taxon>
        <taxon>Glomeromycotina</taxon>
        <taxon>Glomeromycetes</taxon>
        <taxon>Diversisporales</taxon>
        <taxon>Acaulosporaceae</taxon>
        <taxon>Acaulospora</taxon>
    </lineage>
</organism>
<gene>
    <name evidence="1" type="ORF">ACOLOM_LOCUS171</name>
</gene>
<sequence>MSRSDKRKSTEIRSISIEQNYVNRDGSASFKFGDSNVVCSINGPVEVKVRDEKLDKATIDVSFRPLIGTKDKTNEFFLRSTLENVIQANLHPRTLIQIVCQVLMDDGSILAAAINATTLALINAGIPMTDIVVAVACAIDENGVILVDPKGQEIEKSQSFHTFAFNKASLNLLCCESLGLFTEQQYFDCYELSKNAARDIIEEIHKAIQFSRLNPRKISWTQVYRRMHKKGITEEVAKKRSRRTVKIERAIVGASWEAIKSKRNQKPEVRAAARAAAVREGKEKKKQEQAKRKAEKAKIAQATFRGQTKVSKHQARGAQVKVAAKSR</sequence>
<evidence type="ECO:0000313" key="2">
    <source>
        <dbReference type="Proteomes" id="UP000789525"/>
    </source>
</evidence>
<evidence type="ECO:0000313" key="1">
    <source>
        <dbReference type="EMBL" id="CAG8440155.1"/>
    </source>
</evidence>
<proteinExistence type="predicted"/>
<dbReference type="EMBL" id="CAJVPT010000180">
    <property type="protein sequence ID" value="CAG8440155.1"/>
    <property type="molecule type" value="Genomic_DNA"/>
</dbReference>
<accession>A0ACA9JWU6</accession>